<dbReference type="STRING" id="469383.Cwoe_3310"/>
<evidence type="ECO:0000256" key="2">
    <source>
        <dbReference type="ARBA" id="ARBA00023125"/>
    </source>
</evidence>
<dbReference type="InterPro" id="IPR009057">
    <property type="entry name" value="Homeodomain-like_sf"/>
</dbReference>
<gene>
    <name evidence="6" type="ordered locus">Cwoe_3310</name>
</gene>
<evidence type="ECO:0000256" key="1">
    <source>
        <dbReference type="ARBA" id="ARBA00023015"/>
    </source>
</evidence>
<evidence type="ECO:0000259" key="5">
    <source>
        <dbReference type="PROSITE" id="PS50977"/>
    </source>
</evidence>
<dbReference type="GO" id="GO:0003677">
    <property type="term" value="F:DNA binding"/>
    <property type="evidence" value="ECO:0007669"/>
    <property type="project" value="UniProtKB-UniRule"/>
</dbReference>
<proteinExistence type="predicted"/>
<reference evidence="7" key="2">
    <citation type="submission" date="2010-01" db="EMBL/GenBank/DDBJ databases">
        <title>The complete genome of Conexibacter woesei DSM 14684.</title>
        <authorList>
            <consortium name="US DOE Joint Genome Institute (JGI-PGF)"/>
            <person name="Lucas S."/>
            <person name="Copeland A."/>
            <person name="Lapidus A."/>
            <person name="Glavina del Rio T."/>
            <person name="Dalin E."/>
            <person name="Tice H."/>
            <person name="Bruce D."/>
            <person name="Goodwin L."/>
            <person name="Pitluck S."/>
            <person name="Kyrpides N."/>
            <person name="Mavromatis K."/>
            <person name="Ivanova N."/>
            <person name="Mikhailova N."/>
            <person name="Chertkov O."/>
            <person name="Brettin T."/>
            <person name="Detter J.C."/>
            <person name="Han C."/>
            <person name="Larimer F."/>
            <person name="Land M."/>
            <person name="Hauser L."/>
            <person name="Markowitz V."/>
            <person name="Cheng J.-F."/>
            <person name="Hugenholtz P."/>
            <person name="Woyke T."/>
            <person name="Wu D."/>
            <person name="Pukall R."/>
            <person name="Steenblock K."/>
            <person name="Schneider S."/>
            <person name="Klenk H.-P."/>
            <person name="Eisen J.A."/>
        </authorList>
    </citation>
    <scope>NUCLEOTIDE SEQUENCE [LARGE SCALE GENOMIC DNA]</scope>
    <source>
        <strain evidence="7">DSM 14684 / CIP 108061 / JCM 11494 / NBRC 100937 / ID131577</strain>
    </source>
</reference>
<dbReference type="OrthoDB" id="9805134at2"/>
<dbReference type="SUPFAM" id="SSF46689">
    <property type="entry name" value="Homeodomain-like"/>
    <property type="match status" value="1"/>
</dbReference>
<sequence>MAARGRPRTFDRDAALRRAMEVFWERGYEGVSLADLTTEMGIASPSLYAAFGSKEGLFREAVALYGTLEGGATARALAVQSTARAAIEAMLRDNAAGYTTPGRPTGCMVVLAATNVSPANQGIGDFMAEQRRTAREDVRARIARGVADGDVGPETDVDALAAYVATVLHGLSFEARDGVSCDTLNAIVDRAMVTWDALVAPPSPA</sequence>
<dbReference type="RefSeq" id="WP_012934779.1">
    <property type="nucleotide sequence ID" value="NC_013739.1"/>
</dbReference>
<dbReference type="Pfam" id="PF00440">
    <property type="entry name" value="TetR_N"/>
    <property type="match status" value="1"/>
</dbReference>
<evidence type="ECO:0000256" key="3">
    <source>
        <dbReference type="ARBA" id="ARBA00023163"/>
    </source>
</evidence>
<keyword evidence="7" id="KW-1185">Reference proteome</keyword>
<dbReference type="PANTHER" id="PTHR47506">
    <property type="entry name" value="TRANSCRIPTIONAL REGULATORY PROTEIN"/>
    <property type="match status" value="1"/>
</dbReference>
<evidence type="ECO:0000313" key="6">
    <source>
        <dbReference type="EMBL" id="ADB51728.1"/>
    </source>
</evidence>
<organism evidence="6 7">
    <name type="scientific">Conexibacter woesei (strain DSM 14684 / CCUG 47730 / CIP 108061 / JCM 11494 / NBRC 100937 / ID131577)</name>
    <dbReference type="NCBI Taxonomy" id="469383"/>
    <lineage>
        <taxon>Bacteria</taxon>
        <taxon>Bacillati</taxon>
        <taxon>Actinomycetota</taxon>
        <taxon>Thermoleophilia</taxon>
        <taxon>Solirubrobacterales</taxon>
        <taxon>Conexibacteraceae</taxon>
        <taxon>Conexibacter</taxon>
    </lineage>
</organism>
<dbReference type="Gene3D" id="1.10.357.10">
    <property type="entry name" value="Tetracycline Repressor, domain 2"/>
    <property type="match status" value="1"/>
</dbReference>
<accession>D3FF11</accession>
<keyword evidence="3" id="KW-0804">Transcription</keyword>
<dbReference type="SUPFAM" id="SSF48498">
    <property type="entry name" value="Tetracyclin repressor-like, C-terminal domain"/>
    <property type="match status" value="1"/>
</dbReference>
<dbReference type="PRINTS" id="PR00455">
    <property type="entry name" value="HTHTETR"/>
</dbReference>
<evidence type="ECO:0000256" key="4">
    <source>
        <dbReference type="PROSITE-ProRule" id="PRU00335"/>
    </source>
</evidence>
<dbReference type="Proteomes" id="UP000008229">
    <property type="component" value="Chromosome"/>
</dbReference>
<dbReference type="PANTHER" id="PTHR47506:SF1">
    <property type="entry name" value="HTH-TYPE TRANSCRIPTIONAL REGULATOR YJDC"/>
    <property type="match status" value="1"/>
</dbReference>
<dbReference type="AlphaFoldDB" id="D3FF11"/>
<dbReference type="eggNOG" id="COG1309">
    <property type="taxonomic scope" value="Bacteria"/>
</dbReference>
<dbReference type="Pfam" id="PF16925">
    <property type="entry name" value="TetR_C_13"/>
    <property type="match status" value="1"/>
</dbReference>
<dbReference type="Gene3D" id="1.10.10.60">
    <property type="entry name" value="Homeodomain-like"/>
    <property type="match status" value="1"/>
</dbReference>
<dbReference type="InterPro" id="IPR023772">
    <property type="entry name" value="DNA-bd_HTH_TetR-type_CS"/>
</dbReference>
<dbReference type="KEGG" id="cwo:Cwoe_3310"/>
<dbReference type="InterPro" id="IPR036271">
    <property type="entry name" value="Tet_transcr_reg_TetR-rel_C_sf"/>
</dbReference>
<reference evidence="6 7" key="1">
    <citation type="journal article" date="2010" name="Stand. Genomic Sci.">
        <title>Complete genome sequence of Conexibacter woesei type strain (ID131577).</title>
        <authorList>
            <person name="Pukall R."/>
            <person name="Lapidus A."/>
            <person name="Glavina Del Rio T."/>
            <person name="Copeland A."/>
            <person name="Tice H."/>
            <person name="Cheng J.-F."/>
            <person name="Lucas S."/>
            <person name="Chen F."/>
            <person name="Nolan M."/>
            <person name="Bruce D."/>
            <person name="Goodwin L."/>
            <person name="Pitluck S."/>
            <person name="Mavromatis K."/>
            <person name="Ivanova N."/>
            <person name="Ovchinnikova G."/>
            <person name="Pati A."/>
            <person name="Chen A."/>
            <person name="Palaniappan K."/>
            <person name="Land M."/>
            <person name="Hauser L."/>
            <person name="Chang Y.-J."/>
            <person name="Jeffries C.D."/>
            <person name="Chain P."/>
            <person name="Meincke L."/>
            <person name="Sims D."/>
            <person name="Brettin T."/>
            <person name="Detter J.C."/>
            <person name="Rohde M."/>
            <person name="Goeker M."/>
            <person name="Bristow J."/>
            <person name="Eisen J.A."/>
            <person name="Markowitz V."/>
            <person name="Kyrpides N.C."/>
            <person name="Klenk H.-P."/>
            <person name="Hugenholtz P."/>
        </authorList>
    </citation>
    <scope>NUCLEOTIDE SEQUENCE [LARGE SCALE GENOMIC DNA]</scope>
    <source>
        <strain evidence="7">DSM 14684 / CIP 108061 / JCM 11494 / NBRC 100937 / ID131577</strain>
    </source>
</reference>
<dbReference type="PROSITE" id="PS50977">
    <property type="entry name" value="HTH_TETR_2"/>
    <property type="match status" value="1"/>
</dbReference>
<dbReference type="EMBL" id="CP001854">
    <property type="protein sequence ID" value="ADB51728.1"/>
    <property type="molecule type" value="Genomic_DNA"/>
</dbReference>
<keyword evidence="2 4" id="KW-0238">DNA-binding</keyword>
<dbReference type="HOGENOM" id="CLU_069356_28_0_11"/>
<protein>
    <submittedName>
        <fullName evidence="6">Transcriptional regulator, TetR family</fullName>
    </submittedName>
</protein>
<name>D3FF11_CONWI</name>
<feature type="domain" description="HTH tetR-type" evidence="5">
    <location>
        <begin position="9"/>
        <end position="69"/>
    </location>
</feature>
<feature type="DNA-binding region" description="H-T-H motif" evidence="4">
    <location>
        <begin position="32"/>
        <end position="51"/>
    </location>
</feature>
<evidence type="ECO:0000313" key="7">
    <source>
        <dbReference type="Proteomes" id="UP000008229"/>
    </source>
</evidence>
<dbReference type="PROSITE" id="PS01081">
    <property type="entry name" value="HTH_TETR_1"/>
    <property type="match status" value="1"/>
</dbReference>
<keyword evidence="1" id="KW-0805">Transcription regulation</keyword>
<dbReference type="InterPro" id="IPR011075">
    <property type="entry name" value="TetR_C"/>
</dbReference>
<dbReference type="InterPro" id="IPR001647">
    <property type="entry name" value="HTH_TetR"/>
</dbReference>